<evidence type="ECO:0000256" key="1">
    <source>
        <dbReference type="SAM" id="Phobius"/>
    </source>
</evidence>
<keyword evidence="1" id="KW-0812">Transmembrane</keyword>
<proteinExistence type="predicted"/>
<evidence type="ECO:0008006" key="4">
    <source>
        <dbReference type="Google" id="ProtNLM"/>
    </source>
</evidence>
<organism evidence="2 3">
    <name type="scientific">Leptolyngbya boryana NIES-2135</name>
    <dbReference type="NCBI Taxonomy" id="1973484"/>
    <lineage>
        <taxon>Bacteria</taxon>
        <taxon>Bacillati</taxon>
        <taxon>Cyanobacteriota</taxon>
        <taxon>Cyanophyceae</taxon>
        <taxon>Leptolyngbyales</taxon>
        <taxon>Leptolyngbyaceae</taxon>
        <taxon>Leptolyngbya group</taxon>
        <taxon>Leptolyngbya</taxon>
    </lineage>
</organism>
<keyword evidence="3" id="KW-1185">Reference proteome</keyword>
<dbReference type="Proteomes" id="UP000217895">
    <property type="component" value="Chromosome"/>
</dbReference>
<keyword evidence="1" id="KW-1133">Transmembrane helix</keyword>
<protein>
    <recommendedName>
        <fullName evidence="4">DUF3859 domain-containing protein</fullName>
    </recommendedName>
</protein>
<feature type="transmembrane region" description="Helical" evidence="1">
    <location>
        <begin position="69"/>
        <end position="88"/>
    </location>
</feature>
<sequence length="206" mass="23559">MDTRLTQAQLSQVIAEIDRLSQLRDNELDREQVKQILQELNLPDDLLDDAIVQLRRREALAQQNQRHKIVISTVAIMIVGLIATVAVVQQKQHNKIARIAAIQDIVTLKDSTNSVTQFDRTKDAQVFYRVTLKNPPINDRLAVSCDWLDSTGERIHQSRFQTQEITRSPWTTFCFAPLSPQSKPGNWTVKMSIAERPISEETFVVK</sequence>
<keyword evidence="1" id="KW-0472">Membrane</keyword>
<dbReference type="AlphaFoldDB" id="A0A1Z4JAE7"/>
<gene>
    <name evidence="2" type="ORF">NIES2135_05660</name>
</gene>
<dbReference type="EMBL" id="AP018203">
    <property type="protein sequence ID" value="BAY53755.1"/>
    <property type="molecule type" value="Genomic_DNA"/>
</dbReference>
<reference evidence="2 3" key="1">
    <citation type="submission" date="2017-06" db="EMBL/GenBank/DDBJ databases">
        <title>Genome sequencing of cyanobaciteial culture collection at National Institute for Environmental Studies (NIES).</title>
        <authorList>
            <person name="Hirose Y."/>
            <person name="Shimura Y."/>
            <person name="Fujisawa T."/>
            <person name="Nakamura Y."/>
            <person name="Kawachi M."/>
        </authorList>
    </citation>
    <scope>NUCLEOTIDE SEQUENCE [LARGE SCALE GENOMIC DNA]</scope>
    <source>
        <strain evidence="2 3">NIES-2135</strain>
    </source>
</reference>
<evidence type="ECO:0000313" key="3">
    <source>
        <dbReference type="Proteomes" id="UP000217895"/>
    </source>
</evidence>
<accession>A0A1Z4JAE7</accession>
<name>A0A1Z4JAE7_LEPBY</name>
<evidence type="ECO:0000313" key="2">
    <source>
        <dbReference type="EMBL" id="BAY53755.1"/>
    </source>
</evidence>